<name>A0ABT1XL15_9BURK</name>
<feature type="chain" id="PRO_5045878243" evidence="1">
    <location>
        <begin position="21"/>
        <end position="598"/>
    </location>
</feature>
<evidence type="ECO:0000256" key="1">
    <source>
        <dbReference type="SAM" id="SignalP"/>
    </source>
</evidence>
<accession>A0ABT1XL15</accession>
<protein>
    <submittedName>
        <fullName evidence="2">Carboxypeptidase-like regulatory domain-containing protein</fullName>
    </submittedName>
</protein>
<evidence type="ECO:0000313" key="2">
    <source>
        <dbReference type="EMBL" id="MCR2747884.1"/>
    </source>
</evidence>
<organism evidence="2 3">
    <name type="scientific">Limnobacter parvus</name>
    <dbReference type="NCBI Taxonomy" id="2939690"/>
    <lineage>
        <taxon>Bacteria</taxon>
        <taxon>Pseudomonadati</taxon>
        <taxon>Pseudomonadota</taxon>
        <taxon>Betaproteobacteria</taxon>
        <taxon>Burkholderiales</taxon>
        <taxon>Burkholderiaceae</taxon>
        <taxon>Limnobacter</taxon>
    </lineage>
</organism>
<keyword evidence="1" id="KW-0732">Signal</keyword>
<gene>
    <name evidence="2" type="ORF">NSP04_14630</name>
</gene>
<proteinExistence type="predicted"/>
<feature type="signal peptide" evidence="1">
    <location>
        <begin position="1"/>
        <end position="20"/>
    </location>
</feature>
<dbReference type="RefSeq" id="WP_257513095.1">
    <property type="nucleotide sequence ID" value="NZ_JANKHG010000027.1"/>
</dbReference>
<dbReference type="EMBL" id="JANKHG010000027">
    <property type="protein sequence ID" value="MCR2747884.1"/>
    <property type="molecule type" value="Genomic_DNA"/>
</dbReference>
<comment type="caution">
    <text evidence="2">The sequence shown here is derived from an EMBL/GenBank/DDBJ whole genome shotgun (WGS) entry which is preliminary data.</text>
</comment>
<keyword evidence="3" id="KW-1185">Reference proteome</keyword>
<reference evidence="2" key="1">
    <citation type="submission" date="2022-07" db="EMBL/GenBank/DDBJ databases">
        <authorList>
            <person name="Xamxidin M."/>
        </authorList>
    </citation>
    <scope>NUCLEOTIDE SEQUENCE</scope>
    <source>
        <strain evidence="2">YS8-69</strain>
    </source>
</reference>
<dbReference type="Proteomes" id="UP001165267">
    <property type="component" value="Unassembled WGS sequence"/>
</dbReference>
<sequence length="598" mass="63861">MKPLFARVWILSISIFYLTACGGGGGDNGAGAAGGAVSVNSITGFVATGAPVRDSVITATNGAVVVTARSDASGRFTLNNISQFTFPLQITATNPARPDVELRTVVLQGQRIANITPATTALTKVLDSGQITATEIVRLSRVLQNALANYILSPAAVNFFSDAAFRPDSTGIDAVFDLVQIDFDGAALVLTSKPNPTLQVSVSPAQANGPVLQRPLESESVSPSALAALVQTFDNAFRTGNLSETNLRNVMHTDFQDDQGYRVSSFAQVYNNPSLVSVSGFEILRCFADTATLFDRCQIRLGFSRPLTRFAEDFGNSNFTQVIRREFYDLEVERRDSQLNPLKLSGGYFKPFAAKVKRIDRLDQVVGANGFPAPASTVQSGAFIQAPVTPFGMQPVGFAELVNSNLVKAELVQSAPGSGTTGLFSVSKAAEGQCAATTNLLVVQPDPMAAEGANCTNVGFGNFVNGLTANSRAGEVFMDLTQRFGELNFVNRSRPVRIDSSAAVNTSDFPVLSNESLANLFEYASTPMLRSVVITLVTPPNRQSVCISTGLEPEPICVYGQRRLSLSPDQIGKAGAYLVSSEDSFGNVIQRQYQFNIF</sequence>
<evidence type="ECO:0000313" key="3">
    <source>
        <dbReference type="Proteomes" id="UP001165267"/>
    </source>
</evidence>